<reference evidence="2 3" key="1">
    <citation type="submission" date="2020-08" db="EMBL/GenBank/DDBJ databases">
        <title>Sphingomonas sp. sand1-3 16S ribosomal RNA gene Genome sequencing and assembly.</title>
        <authorList>
            <person name="Kang M."/>
        </authorList>
    </citation>
    <scope>NUCLEOTIDE SEQUENCE [LARGE SCALE GENOMIC DNA]</scope>
    <source>
        <strain evidence="3">sand1-3</strain>
    </source>
</reference>
<evidence type="ECO:0000256" key="1">
    <source>
        <dbReference type="SAM" id="Phobius"/>
    </source>
</evidence>
<evidence type="ECO:0000313" key="3">
    <source>
        <dbReference type="Proteomes" id="UP000515861"/>
    </source>
</evidence>
<organism evidence="2 3">
    <name type="scientific">Sphingomonas sabuli</name>
    <dbReference type="NCBI Taxonomy" id="2764186"/>
    <lineage>
        <taxon>Bacteria</taxon>
        <taxon>Pseudomonadati</taxon>
        <taxon>Pseudomonadota</taxon>
        <taxon>Alphaproteobacteria</taxon>
        <taxon>Sphingomonadales</taxon>
        <taxon>Sphingomonadaceae</taxon>
        <taxon>Sphingomonas</taxon>
    </lineage>
</organism>
<feature type="transmembrane region" description="Helical" evidence="1">
    <location>
        <begin position="139"/>
        <end position="158"/>
    </location>
</feature>
<feature type="transmembrane region" description="Helical" evidence="1">
    <location>
        <begin position="12"/>
        <end position="33"/>
    </location>
</feature>
<dbReference type="EMBL" id="CP060697">
    <property type="protein sequence ID" value="QNM84049.1"/>
    <property type="molecule type" value="Genomic_DNA"/>
</dbReference>
<feature type="transmembrane region" description="Helical" evidence="1">
    <location>
        <begin position="71"/>
        <end position="94"/>
    </location>
</feature>
<feature type="transmembrane region" description="Helical" evidence="1">
    <location>
        <begin position="106"/>
        <end position="127"/>
    </location>
</feature>
<name>A0A7G9L600_9SPHN</name>
<evidence type="ECO:0000313" key="2">
    <source>
        <dbReference type="EMBL" id="QNM84049.1"/>
    </source>
</evidence>
<keyword evidence="1" id="KW-0472">Membrane</keyword>
<keyword evidence="3" id="KW-1185">Reference proteome</keyword>
<accession>A0A7G9L600</accession>
<gene>
    <name evidence="2" type="ORF">H8M03_07740</name>
</gene>
<feature type="transmembrane region" description="Helical" evidence="1">
    <location>
        <begin position="164"/>
        <end position="183"/>
    </location>
</feature>
<protein>
    <submittedName>
        <fullName evidence="2">Uncharacterized protein</fullName>
    </submittedName>
</protein>
<keyword evidence="1" id="KW-1133">Transmembrane helix</keyword>
<dbReference type="Proteomes" id="UP000515861">
    <property type="component" value="Chromosome"/>
</dbReference>
<dbReference type="KEGG" id="ssau:H8M03_07740"/>
<proteinExistence type="predicted"/>
<keyword evidence="1" id="KW-0812">Transmembrane</keyword>
<sequence length="251" mass="27512">MGDERFFLKSSIIMATIVVIAFSMQVLLGRSTFASPARVHAHAVLFMGWIVIYLVQNLLVRANRVDLHRKLGWIAAAWMAAMVVSGFIVTTAIVRAGTVPFFIQPLHFLVSDYLAIPTFAGLTAAAIAMRRRTEWHRRLHFCGMTILMGPAFGRLLPMPYLEPWAWESAFAVTLLFPLAGVLADRKHRGHVHAAWKWGIAAILGSFALTEAVTYAPVGTVIYEAVTAGYPGASLPPLEFQAPPDGPLTGRS</sequence>
<feature type="transmembrane region" description="Helical" evidence="1">
    <location>
        <begin position="39"/>
        <end position="59"/>
    </location>
</feature>
<dbReference type="AlphaFoldDB" id="A0A7G9L600"/>